<keyword evidence="3" id="KW-1185">Reference proteome</keyword>
<sequence>ARSLAKGLHTGNVVQRLVTCEEFGLGKLREKILERLTQNPSEMAMVSRCPEIMQHPKILQDLLVYVANNKNNVQAQQQAQEQTDDSEMEKSAARSETSRKPDGSEKPEKPEKSEKSEKPEKQQRAKREEKPAQPEKEQPKAKRARKAGGA</sequence>
<comment type="caution">
    <text evidence="2">The sequence shown here is derived from an EMBL/GenBank/DDBJ whole genome shotgun (WGS) entry which is preliminary data.</text>
</comment>
<dbReference type="EMBL" id="CAJNNV010026922">
    <property type="protein sequence ID" value="CAE8619269.1"/>
    <property type="molecule type" value="Genomic_DNA"/>
</dbReference>
<feature type="region of interest" description="Disordered" evidence="1">
    <location>
        <begin position="74"/>
        <end position="150"/>
    </location>
</feature>
<feature type="non-terminal residue" evidence="2">
    <location>
        <position position="150"/>
    </location>
</feature>
<feature type="compositionally biased region" description="Basic residues" evidence="1">
    <location>
        <begin position="141"/>
        <end position="150"/>
    </location>
</feature>
<dbReference type="AlphaFoldDB" id="A0A813G2I9"/>
<evidence type="ECO:0000313" key="2">
    <source>
        <dbReference type="EMBL" id="CAE8619269.1"/>
    </source>
</evidence>
<gene>
    <name evidence="2" type="ORF">PGLA1383_LOCUS36859</name>
</gene>
<accession>A0A813G2I9</accession>
<evidence type="ECO:0000313" key="3">
    <source>
        <dbReference type="Proteomes" id="UP000654075"/>
    </source>
</evidence>
<protein>
    <submittedName>
        <fullName evidence="2">Uncharacterized protein</fullName>
    </submittedName>
</protein>
<proteinExistence type="predicted"/>
<name>A0A813G2I9_POLGL</name>
<evidence type="ECO:0000256" key="1">
    <source>
        <dbReference type="SAM" id="MobiDB-lite"/>
    </source>
</evidence>
<organism evidence="2 3">
    <name type="scientific">Polarella glacialis</name>
    <name type="common">Dinoflagellate</name>
    <dbReference type="NCBI Taxonomy" id="89957"/>
    <lineage>
        <taxon>Eukaryota</taxon>
        <taxon>Sar</taxon>
        <taxon>Alveolata</taxon>
        <taxon>Dinophyceae</taxon>
        <taxon>Suessiales</taxon>
        <taxon>Suessiaceae</taxon>
        <taxon>Polarella</taxon>
    </lineage>
</organism>
<dbReference type="Proteomes" id="UP000654075">
    <property type="component" value="Unassembled WGS sequence"/>
</dbReference>
<feature type="compositionally biased region" description="Basic and acidic residues" evidence="1">
    <location>
        <begin position="88"/>
        <end position="140"/>
    </location>
</feature>
<reference evidence="2" key="1">
    <citation type="submission" date="2021-02" db="EMBL/GenBank/DDBJ databases">
        <authorList>
            <person name="Dougan E. K."/>
            <person name="Rhodes N."/>
            <person name="Thang M."/>
            <person name="Chan C."/>
        </authorList>
    </citation>
    <scope>NUCLEOTIDE SEQUENCE</scope>
</reference>